<reference evidence="7 8" key="1">
    <citation type="submission" date="2017-12" db="EMBL/GenBank/DDBJ databases">
        <title>Genome Sequence of a Multidrug-Resistant Candida haemulonii Isolate from a Patient with Chronic Leg Ulcers in Israel.</title>
        <authorList>
            <person name="Chow N.A."/>
            <person name="Gade L."/>
            <person name="Batra D."/>
            <person name="Rowe L.A."/>
            <person name="Ben-Ami R."/>
            <person name="Loparev V.N."/>
            <person name="Litvintseva A.P."/>
        </authorList>
    </citation>
    <scope>NUCLEOTIDE SEQUENCE [LARGE SCALE GENOMIC DNA]</scope>
    <source>
        <strain evidence="7 8">B11899</strain>
    </source>
</reference>
<dbReference type="RefSeq" id="XP_025341918.1">
    <property type="nucleotide sequence ID" value="XM_025488110.1"/>
</dbReference>
<evidence type="ECO:0000313" key="7">
    <source>
        <dbReference type="EMBL" id="PVH20978.1"/>
    </source>
</evidence>
<dbReference type="GO" id="GO:0051500">
    <property type="term" value="F:D-tyrosyl-tRNA(Tyr) deacylase activity"/>
    <property type="evidence" value="ECO:0007669"/>
    <property type="project" value="TreeGrafter"/>
</dbReference>
<dbReference type="Gene3D" id="3.50.80.10">
    <property type="entry name" value="D-tyrosyl-tRNA(Tyr) deacylase"/>
    <property type="match status" value="1"/>
</dbReference>
<comment type="subcellular location">
    <subcellularLocation>
        <location evidence="6">Cytoplasm</location>
    </subcellularLocation>
</comment>
<comment type="caution">
    <text evidence="7">The sequence shown here is derived from an EMBL/GenBank/DDBJ whole genome shotgun (WGS) entry which is preliminary data.</text>
</comment>
<dbReference type="OrthoDB" id="275783at2759"/>
<dbReference type="EMBL" id="PKFO01000004">
    <property type="protein sequence ID" value="PVH20978.1"/>
    <property type="molecule type" value="Genomic_DNA"/>
</dbReference>
<dbReference type="AlphaFoldDB" id="A0A2V1AT19"/>
<keyword evidence="8" id="KW-1185">Reference proteome</keyword>
<dbReference type="GO" id="GO:0000049">
    <property type="term" value="F:tRNA binding"/>
    <property type="evidence" value="ECO:0007669"/>
    <property type="project" value="UniProtKB-KW"/>
</dbReference>
<gene>
    <name evidence="7" type="ORF">CXQ85_004494</name>
</gene>
<dbReference type="GO" id="GO:0005737">
    <property type="term" value="C:cytoplasm"/>
    <property type="evidence" value="ECO:0007669"/>
    <property type="project" value="UniProtKB-SubCell"/>
</dbReference>
<dbReference type="SUPFAM" id="SSF69500">
    <property type="entry name" value="DTD-like"/>
    <property type="match status" value="1"/>
</dbReference>
<dbReference type="GO" id="GO:0106026">
    <property type="term" value="F:Gly-tRNA(Ala) deacylase activity"/>
    <property type="evidence" value="ECO:0007669"/>
    <property type="project" value="RHEA"/>
</dbReference>
<dbReference type="Pfam" id="PF02580">
    <property type="entry name" value="Tyr_Deacylase"/>
    <property type="match status" value="1"/>
</dbReference>
<keyword evidence="6" id="KW-0820">tRNA-binding</keyword>
<evidence type="ECO:0000256" key="3">
    <source>
        <dbReference type="ARBA" id="ARBA00020007"/>
    </source>
</evidence>
<dbReference type="VEuPathDB" id="FungiDB:CXQ85_004494"/>
<dbReference type="NCBIfam" id="TIGR00256">
    <property type="entry name" value="D-aminoacyl-tRNA deacylase"/>
    <property type="match status" value="1"/>
</dbReference>
<dbReference type="HAMAP" id="MF_00518">
    <property type="entry name" value="Deacylase_Dtd"/>
    <property type="match status" value="1"/>
</dbReference>
<comment type="catalytic activity">
    <reaction evidence="5">
        <text>a D-aminoacyl-tRNA + H2O = a tRNA + a D-alpha-amino acid + H(+)</text>
        <dbReference type="Rhea" id="RHEA:13953"/>
        <dbReference type="Rhea" id="RHEA-COMP:10123"/>
        <dbReference type="Rhea" id="RHEA-COMP:10124"/>
        <dbReference type="ChEBI" id="CHEBI:15377"/>
        <dbReference type="ChEBI" id="CHEBI:15378"/>
        <dbReference type="ChEBI" id="CHEBI:59871"/>
        <dbReference type="ChEBI" id="CHEBI:78442"/>
        <dbReference type="ChEBI" id="CHEBI:79333"/>
        <dbReference type="EC" id="3.1.1.96"/>
    </reaction>
</comment>
<keyword evidence="6" id="KW-0963">Cytoplasm</keyword>
<protein>
    <recommendedName>
        <fullName evidence="3 6">D-aminoacyl-tRNA deacylase</fullName>
        <ecNumber evidence="2 6">3.1.1.96</ecNumber>
    </recommendedName>
</protein>
<evidence type="ECO:0000256" key="6">
    <source>
        <dbReference type="RuleBase" id="RU003470"/>
    </source>
</evidence>
<evidence type="ECO:0000256" key="5">
    <source>
        <dbReference type="ARBA" id="ARBA00048018"/>
    </source>
</evidence>
<keyword evidence="6" id="KW-0694">RNA-binding</keyword>
<dbReference type="GeneID" id="37009824"/>
<comment type="similarity">
    <text evidence="1 6">Belongs to the DTD family.</text>
</comment>
<name>A0A2V1AT19_9ASCO</name>
<dbReference type="EC" id="3.1.1.96" evidence="2 6"/>
<evidence type="ECO:0000256" key="1">
    <source>
        <dbReference type="ARBA" id="ARBA00009673"/>
    </source>
</evidence>
<comment type="catalytic activity">
    <reaction evidence="4">
        <text>glycyl-tRNA(Ala) + H2O = tRNA(Ala) + glycine + H(+)</text>
        <dbReference type="Rhea" id="RHEA:53744"/>
        <dbReference type="Rhea" id="RHEA-COMP:9657"/>
        <dbReference type="Rhea" id="RHEA-COMP:13640"/>
        <dbReference type="ChEBI" id="CHEBI:15377"/>
        <dbReference type="ChEBI" id="CHEBI:15378"/>
        <dbReference type="ChEBI" id="CHEBI:57305"/>
        <dbReference type="ChEBI" id="CHEBI:78442"/>
        <dbReference type="ChEBI" id="CHEBI:78522"/>
        <dbReference type="EC" id="3.1.1.96"/>
    </reaction>
</comment>
<dbReference type="PANTHER" id="PTHR10472">
    <property type="entry name" value="D-TYROSYL-TRNA TYR DEACYLASE"/>
    <property type="match status" value="1"/>
</dbReference>
<proteinExistence type="inferred from homology"/>
<keyword evidence="6" id="KW-0378">Hydrolase</keyword>
<organism evidence="7 8">
    <name type="scientific">Candidozyma haemuli</name>
    <dbReference type="NCBI Taxonomy" id="45357"/>
    <lineage>
        <taxon>Eukaryota</taxon>
        <taxon>Fungi</taxon>
        <taxon>Dikarya</taxon>
        <taxon>Ascomycota</taxon>
        <taxon>Saccharomycotina</taxon>
        <taxon>Pichiomycetes</taxon>
        <taxon>Metschnikowiaceae</taxon>
        <taxon>Candidozyma</taxon>
    </lineage>
</organism>
<dbReference type="STRING" id="45357.A0A2V1AT19"/>
<dbReference type="Proteomes" id="UP000244309">
    <property type="component" value="Unassembled WGS sequence"/>
</dbReference>
<evidence type="ECO:0000256" key="4">
    <source>
        <dbReference type="ARBA" id="ARBA00047676"/>
    </source>
</evidence>
<dbReference type="PANTHER" id="PTHR10472:SF5">
    <property type="entry name" value="D-AMINOACYL-TRNA DEACYLASE 1"/>
    <property type="match status" value="1"/>
</dbReference>
<evidence type="ECO:0000313" key="8">
    <source>
        <dbReference type="Proteomes" id="UP000244309"/>
    </source>
</evidence>
<dbReference type="InterPro" id="IPR003732">
    <property type="entry name" value="Daa-tRNA_deacyls_DTD"/>
</dbReference>
<accession>A0A2V1AT19</accession>
<dbReference type="InterPro" id="IPR023509">
    <property type="entry name" value="DTD-like_sf"/>
</dbReference>
<evidence type="ECO:0000256" key="2">
    <source>
        <dbReference type="ARBA" id="ARBA00013056"/>
    </source>
</evidence>
<dbReference type="FunFam" id="3.50.80.10:FF:000001">
    <property type="entry name" value="D-aminoacyl-tRNA deacylase"/>
    <property type="match status" value="1"/>
</dbReference>
<sequence length="165" mass="18151">MRVVIQKVTRASVTVENSVVSAINKGLMVLVGISTKDTSDDVDRMVKKLANLRLFEDMAAAPEGMGCWAGKPWAKSLAHDKELSVLSVSQFTLYGTVKKGTKPDFHRAAKGQVAVDLYTEFLEKLRKELGDEERVKDGQFGAMMDVELVNEGPVTIVWDTSDIGF</sequence>